<dbReference type="InterPro" id="IPR038578">
    <property type="entry name" value="GT29-like_sf"/>
</dbReference>
<reference evidence="1 2" key="1">
    <citation type="journal article" date="2015" name="Genome Biol. Evol.">
        <title>Comparative Genomics of a Bacterivorous Green Alga Reveals Evolutionary Causalities and Consequences of Phago-Mixotrophic Mode of Nutrition.</title>
        <authorList>
            <person name="Burns J.A."/>
            <person name="Paasch A."/>
            <person name="Narechania A."/>
            <person name="Kim E."/>
        </authorList>
    </citation>
    <scope>NUCLEOTIDE SEQUENCE [LARGE SCALE GENOMIC DNA]</scope>
    <source>
        <strain evidence="1 2">PLY_AMNH</strain>
    </source>
</reference>
<gene>
    <name evidence="1" type="ORF">CYMTET_38187</name>
</gene>
<dbReference type="Gene3D" id="3.90.1480.20">
    <property type="entry name" value="Glycosyl transferase family 29"/>
    <property type="match status" value="1"/>
</dbReference>
<evidence type="ECO:0000313" key="2">
    <source>
        <dbReference type="Proteomes" id="UP001190700"/>
    </source>
</evidence>
<name>A0AAE0F5X9_9CHLO</name>
<accession>A0AAE0F5X9</accession>
<comment type="caution">
    <text evidence="1">The sequence shown here is derived from an EMBL/GenBank/DDBJ whole genome shotgun (WGS) entry which is preliminary data.</text>
</comment>
<evidence type="ECO:0000313" key="1">
    <source>
        <dbReference type="EMBL" id="KAK3252517.1"/>
    </source>
</evidence>
<dbReference type="Proteomes" id="UP001190700">
    <property type="component" value="Unassembled WGS sequence"/>
</dbReference>
<sequence>MWCHVGASQGGGIEAVKYSGGKEFPSVEVAYAELKDLTEVPETLQRNDKHILLRSSSANPIARWRRGLYSQAGVPAKQHASGGFARPMNLLTSTLCTRIDLYGFSSSEKGGKYFAKTEKVRPAHSLALEHWVNRYMMSKGRLCVYGD</sequence>
<dbReference type="AlphaFoldDB" id="A0AAE0F5X9"/>
<dbReference type="EMBL" id="LGRX02025362">
    <property type="protein sequence ID" value="KAK3252517.1"/>
    <property type="molecule type" value="Genomic_DNA"/>
</dbReference>
<keyword evidence="2" id="KW-1185">Reference proteome</keyword>
<organism evidence="1 2">
    <name type="scientific">Cymbomonas tetramitiformis</name>
    <dbReference type="NCBI Taxonomy" id="36881"/>
    <lineage>
        <taxon>Eukaryota</taxon>
        <taxon>Viridiplantae</taxon>
        <taxon>Chlorophyta</taxon>
        <taxon>Pyramimonadophyceae</taxon>
        <taxon>Pyramimonadales</taxon>
        <taxon>Pyramimonadaceae</taxon>
        <taxon>Cymbomonas</taxon>
    </lineage>
</organism>
<protein>
    <submittedName>
        <fullName evidence="1">Uncharacterized protein</fullName>
    </submittedName>
</protein>
<proteinExistence type="predicted"/>